<feature type="transmembrane region" description="Helical" evidence="1">
    <location>
        <begin position="281"/>
        <end position="301"/>
    </location>
</feature>
<dbReference type="Pfam" id="PF05631">
    <property type="entry name" value="MFS_5"/>
    <property type="match status" value="1"/>
</dbReference>
<reference evidence="3" key="1">
    <citation type="journal article" date="2002" name="Science">
        <title>The draft genome of Ciona intestinalis: insights into chordate and vertebrate origins.</title>
        <authorList>
            <person name="Dehal P."/>
            <person name="Satou Y."/>
            <person name="Campbell R.K."/>
            <person name="Chapman J."/>
            <person name="Degnan B."/>
            <person name="De Tomaso A."/>
            <person name="Davidson B."/>
            <person name="Di Gregorio A."/>
            <person name="Gelpke M."/>
            <person name="Goodstein D.M."/>
            <person name="Harafuji N."/>
            <person name="Hastings K.E."/>
            <person name="Ho I."/>
            <person name="Hotta K."/>
            <person name="Huang W."/>
            <person name="Kawashima T."/>
            <person name="Lemaire P."/>
            <person name="Martinez D."/>
            <person name="Meinertzhagen I.A."/>
            <person name="Necula S."/>
            <person name="Nonaka M."/>
            <person name="Putnam N."/>
            <person name="Rash S."/>
            <person name="Saiga H."/>
            <person name="Satake M."/>
            <person name="Terry A."/>
            <person name="Yamada L."/>
            <person name="Wang H.G."/>
            <person name="Awazu S."/>
            <person name="Azumi K."/>
            <person name="Boore J."/>
            <person name="Branno M."/>
            <person name="Chin-Bow S."/>
            <person name="DeSantis R."/>
            <person name="Doyle S."/>
            <person name="Francino P."/>
            <person name="Keys D.N."/>
            <person name="Haga S."/>
            <person name="Hayashi H."/>
            <person name="Hino K."/>
            <person name="Imai K.S."/>
            <person name="Inaba K."/>
            <person name="Kano S."/>
            <person name="Kobayashi K."/>
            <person name="Kobayashi M."/>
            <person name="Lee B.I."/>
            <person name="Makabe K.W."/>
            <person name="Manohar C."/>
            <person name="Matassi G."/>
            <person name="Medina M."/>
            <person name="Mochizuki Y."/>
            <person name="Mount S."/>
            <person name="Morishita T."/>
            <person name="Miura S."/>
            <person name="Nakayama A."/>
            <person name="Nishizaka S."/>
            <person name="Nomoto H."/>
            <person name="Ohta F."/>
            <person name="Oishi K."/>
            <person name="Rigoutsos I."/>
            <person name="Sano M."/>
            <person name="Sasaki A."/>
            <person name="Sasakura Y."/>
            <person name="Shoguchi E."/>
            <person name="Shin-i T."/>
            <person name="Spagnuolo A."/>
            <person name="Stainier D."/>
            <person name="Suzuki M.M."/>
            <person name="Tassy O."/>
            <person name="Takatori N."/>
            <person name="Tokuoka M."/>
            <person name="Yagi K."/>
            <person name="Yoshizaki F."/>
            <person name="Wada S."/>
            <person name="Zhang C."/>
            <person name="Hyatt P.D."/>
            <person name="Larimer F."/>
            <person name="Detter C."/>
            <person name="Doggett N."/>
            <person name="Glavina T."/>
            <person name="Hawkins T."/>
            <person name="Richardson P."/>
            <person name="Lucas S."/>
            <person name="Kohara Y."/>
            <person name="Levine M."/>
            <person name="Satoh N."/>
            <person name="Rokhsar D.S."/>
        </authorList>
    </citation>
    <scope>NUCLEOTIDE SEQUENCE [LARGE SCALE GENOMIC DNA]</scope>
</reference>
<dbReference type="SUPFAM" id="SSF103473">
    <property type="entry name" value="MFS general substrate transporter"/>
    <property type="match status" value="1"/>
</dbReference>
<dbReference type="CDD" id="cd17487">
    <property type="entry name" value="MFS_MFSD5_like"/>
    <property type="match status" value="1"/>
</dbReference>
<feature type="transmembrane region" description="Helical" evidence="1">
    <location>
        <begin position="127"/>
        <end position="149"/>
    </location>
</feature>
<keyword evidence="1" id="KW-0472">Membrane</keyword>
<gene>
    <name evidence="2" type="primary">LOC100181613</name>
</gene>
<dbReference type="PANTHER" id="PTHR23516:SF23">
    <property type="entry name" value="MOLYBDATE-ANION TRANSPORTER"/>
    <property type="match status" value="1"/>
</dbReference>
<dbReference type="InterPro" id="IPR008509">
    <property type="entry name" value="MOT2/MFSD5"/>
</dbReference>
<accession>A0A1W2WJU0</accession>
<dbReference type="InterPro" id="IPR036259">
    <property type="entry name" value="MFS_trans_sf"/>
</dbReference>
<dbReference type="OrthoDB" id="263957at2759"/>
<dbReference type="AlphaFoldDB" id="H2XRS8"/>
<evidence type="ECO:0000313" key="3">
    <source>
        <dbReference type="Proteomes" id="UP000008144"/>
    </source>
</evidence>
<dbReference type="PANTHER" id="PTHR23516">
    <property type="entry name" value="SAM (S-ADENOSYL METHIONINE) TRANSPORTER"/>
    <property type="match status" value="1"/>
</dbReference>
<feature type="transmembrane region" description="Helical" evidence="1">
    <location>
        <begin position="6"/>
        <end position="22"/>
    </location>
</feature>
<name>H2XRS8_CIOIN</name>
<evidence type="ECO:0000256" key="1">
    <source>
        <dbReference type="SAM" id="Phobius"/>
    </source>
</evidence>
<sequence length="435" mass="48910">MDIYWLFFWVLLAICVVLYMYTRQVVNVVEDGNFLSFQKTYMVVYLLAMGGDWFQGPYVYALYQHYGMSSHQIDILFVAGFGSSMIFGTFVGSVADKFGRRFNCVLYGILYILSCITKHFPHFTILLVGRFLGGIATSILYSAFESWLICEHHKRGFNGDLLGILFSRATLGNSLTAISAGHIAQTFADRYGYVAPFDLSIVTLVMMIVAIMYTWNENYGDSQSTITVSFGKAAEAIKQDPKVLMLGLVQSLFEGAMYTFVLEWTPALSNPNSDKSIPHGLIFASFMVAVMIGSSVFKLLTKVRTIESFMRFVLLIAAMSLAVPVVLPDHTNVVFMAFCVFEMCVGIFWPSLGTMRGSYVPEQVRSTVMNFFRIPLNLIVIVLLIQNLKIKVVFTCCVCFLLLATVCQHILHRFASKLPKKEVSEAEDEKPMLEV</sequence>
<evidence type="ECO:0000313" key="2">
    <source>
        <dbReference type="Ensembl" id="ENSCINP00000032362.1"/>
    </source>
</evidence>
<dbReference type="Proteomes" id="UP000008144">
    <property type="component" value="Unassembled WGS sequence"/>
</dbReference>
<reference evidence="2" key="3">
    <citation type="submission" date="2025-09" db="UniProtKB">
        <authorList>
            <consortium name="Ensembl"/>
        </authorList>
    </citation>
    <scope>IDENTIFICATION</scope>
</reference>
<feature type="transmembrane region" description="Helical" evidence="1">
    <location>
        <begin position="75"/>
        <end position="95"/>
    </location>
</feature>
<dbReference type="GO" id="GO:0016020">
    <property type="term" value="C:membrane"/>
    <property type="evidence" value="ECO:0007669"/>
    <property type="project" value="InterPro"/>
</dbReference>
<keyword evidence="3" id="KW-1185">Reference proteome</keyword>
<dbReference type="Ensembl" id="ENSCINT00000031966.1">
    <property type="protein sequence ID" value="ENSCINP00000032362.1"/>
    <property type="gene ID" value="ENSCING00000023910.1"/>
</dbReference>
<proteinExistence type="predicted"/>
<accession>H2XRS8</accession>
<keyword evidence="1" id="KW-1133">Transmembrane helix</keyword>
<feature type="transmembrane region" description="Helical" evidence="1">
    <location>
        <begin position="193"/>
        <end position="215"/>
    </location>
</feature>
<reference evidence="2" key="2">
    <citation type="submission" date="2025-08" db="UniProtKB">
        <authorList>
            <consortium name="Ensembl"/>
        </authorList>
    </citation>
    <scope>IDENTIFICATION</scope>
</reference>
<protein>
    <submittedName>
        <fullName evidence="2">Molybdate-anion transporter</fullName>
    </submittedName>
</protein>
<dbReference type="OMA" id="MNTWPEN"/>
<dbReference type="Gene3D" id="1.20.1250.20">
    <property type="entry name" value="MFS general substrate transporter like domains"/>
    <property type="match status" value="1"/>
</dbReference>
<keyword evidence="1" id="KW-0812">Transmembrane</keyword>
<dbReference type="RefSeq" id="XP_002129829.1">
    <property type="nucleotide sequence ID" value="XM_002129793.4"/>
</dbReference>
<dbReference type="GeneTree" id="ENSGT00940000170555"/>
<feature type="transmembrane region" description="Helical" evidence="1">
    <location>
        <begin position="243"/>
        <end position="261"/>
    </location>
</feature>
<feature type="transmembrane region" description="Helical" evidence="1">
    <location>
        <begin position="308"/>
        <end position="327"/>
    </location>
</feature>
<feature type="transmembrane region" description="Helical" evidence="1">
    <location>
        <begin position="161"/>
        <end position="181"/>
    </location>
</feature>
<feature type="transmembrane region" description="Helical" evidence="1">
    <location>
        <begin position="333"/>
        <end position="355"/>
    </location>
</feature>
<dbReference type="InParanoid" id="H2XRS8"/>
<dbReference type="HOGENOM" id="CLU_034007_2_0_1"/>
<feature type="transmembrane region" description="Helical" evidence="1">
    <location>
        <begin position="102"/>
        <end position="121"/>
    </location>
</feature>
<organism evidence="2 3">
    <name type="scientific">Ciona intestinalis</name>
    <name type="common">Transparent sea squirt</name>
    <name type="synonym">Ascidia intestinalis</name>
    <dbReference type="NCBI Taxonomy" id="7719"/>
    <lineage>
        <taxon>Eukaryota</taxon>
        <taxon>Metazoa</taxon>
        <taxon>Chordata</taxon>
        <taxon>Tunicata</taxon>
        <taxon>Ascidiacea</taxon>
        <taxon>Phlebobranchia</taxon>
        <taxon>Cionidae</taxon>
        <taxon>Ciona</taxon>
    </lineage>
</organism>
<feature type="transmembrane region" description="Helical" evidence="1">
    <location>
        <begin position="392"/>
        <end position="411"/>
    </location>
</feature>
<dbReference type="KEGG" id="cin:100181613"/>
<feature type="transmembrane region" description="Helical" evidence="1">
    <location>
        <begin position="43"/>
        <end position="63"/>
    </location>
</feature>
<dbReference type="GO" id="GO:0015098">
    <property type="term" value="F:molybdate ion transmembrane transporter activity"/>
    <property type="evidence" value="ECO:0007669"/>
    <property type="project" value="InterPro"/>
</dbReference>
<feature type="transmembrane region" description="Helical" evidence="1">
    <location>
        <begin position="367"/>
        <end position="386"/>
    </location>
</feature>
<dbReference type="GeneID" id="100181613"/>